<comment type="caution">
    <text evidence="7">The sequence shown here is derived from an EMBL/GenBank/DDBJ whole genome shotgun (WGS) entry which is preliminary data.</text>
</comment>
<dbReference type="GO" id="GO:0015920">
    <property type="term" value="P:lipopolysaccharide transport"/>
    <property type="evidence" value="ECO:0007669"/>
    <property type="project" value="TreeGrafter"/>
</dbReference>
<keyword evidence="8" id="KW-1185">Reference proteome</keyword>
<evidence type="ECO:0000256" key="3">
    <source>
        <dbReference type="ARBA" id="ARBA00022692"/>
    </source>
</evidence>
<dbReference type="InterPro" id="IPR005495">
    <property type="entry name" value="LptG/LptF_permease"/>
</dbReference>
<keyword evidence="4 6" id="KW-1133">Transmembrane helix</keyword>
<evidence type="ECO:0000256" key="5">
    <source>
        <dbReference type="ARBA" id="ARBA00023136"/>
    </source>
</evidence>
<name>A0A7W7Y323_9BACT</name>
<dbReference type="PANTHER" id="PTHR33529">
    <property type="entry name" value="SLR0882 PROTEIN-RELATED"/>
    <property type="match status" value="1"/>
</dbReference>
<dbReference type="PANTHER" id="PTHR33529:SF6">
    <property type="entry name" value="YJGP_YJGQ FAMILY PERMEASE"/>
    <property type="match status" value="1"/>
</dbReference>
<reference evidence="7 8" key="1">
    <citation type="submission" date="2020-08" db="EMBL/GenBank/DDBJ databases">
        <title>Genomic Encyclopedia of Type Strains, Phase IV (KMG-IV): sequencing the most valuable type-strain genomes for metagenomic binning, comparative biology and taxonomic classification.</title>
        <authorList>
            <person name="Goeker M."/>
        </authorList>
    </citation>
    <scope>NUCLEOTIDE SEQUENCE [LARGE SCALE GENOMIC DNA]</scope>
    <source>
        <strain evidence="7 8">DSM 22071</strain>
    </source>
</reference>
<keyword evidence="5 6" id="KW-0472">Membrane</keyword>
<dbReference type="Pfam" id="PF03739">
    <property type="entry name" value="LptF_LptG"/>
    <property type="match status" value="1"/>
</dbReference>
<dbReference type="AlphaFoldDB" id="A0A7W7Y323"/>
<evidence type="ECO:0000256" key="4">
    <source>
        <dbReference type="ARBA" id="ARBA00022989"/>
    </source>
</evidence>
<feature type="transmembrane region" description="Helical" evidence="6">
    <location>
        <begin position="288"/>
        <end position="308"/>
    </location>
</feature>
<feature type="transmembrane region" description="Helical" evidence="6">
    <location>
        <begin position="100"/>
        <end position="123"/>
    </location>
</feature>
<comment type="subcellular location">
    <subcellularLocation>
        <location evidence="1">Cell membrane</location>
        <topology evidence="1">Multi-pass membrane protein</topology>
    </subcellularLocation>
</comment>
<keyword evidence="3 6" id="KW-0812">Transmembrane</keyword>
<feature type="transmembrane region" description="Helical" evidence="6">
    <location>
        <begin position="54"/>
        <end position="79"/>
    </location>
</feature>
<dbReference type="RefSeq" id="WP_183728866.1">
    <property type="nucleotide sequence ID" value="NZ_JACHID010000001.1"/>
</dbReference>
<gene>
    <name evidence="7" type="ORF">HNR37_000327</name>
</gene>
<evidence type="ECO:0000256" key="6">
    <source>
        <dbReference type="SAM" id="Phobius"/>
    </source>
</evidence>
<evidence type="ECO:0000313" key="8">
    <source>
        <dbReference type="Proteomes" id="UP000528322"/>
    </source>
</evidence>
<proteinExistence type="predicted"/>
<evidence type="ECO:0000313" key="7">
    <source>
        <dbReference type="EMBL" id="MBB5021024.1"/>
    </source>
</evidence>
<evidence type="ECO:0000256" key="1">
    <source>
        <dbReference type="ARBA" id="ARBA00004651"/>
    </source>
</evidence>
<protein>
    <submittedName>
        <fullName evidence="7">Lipopolysaccharide export system permease protein</fullName>
    </submittedName>
</protein>
<accession>A0A7W7Y323</accession>
<dbReference type="EMBL" id="JACHID010000001">
    <property type="protein sequence ID" value="MBB5021024.1"/>
    <property type="molecule type" value="Genomic_DNA"/>
</dbReference>
<dbReference type="Proteomes" id="UP000528322">
    <property type="component" value="Unassembled WGS sequence"/>
</dbReference>
<feature type="transmembrane region" description="Helical" evidence="6">
    <location>
        <begin position="258"/>
        <end position="276"/>
    </location>
</feature>
<sequence>MTMVWQRYILREYSLYFLAALASLSLIMVSNTLIRMGSSTLEKGVSIADMASLMILTLPSGAYITIPVSALIAAMSLSSTLNRNHEMVILYSAGISPGKVISTIMIASFAVTAIAVFNSFVLAPTASKHIQEIYLDMAENVSYRILSPGVFNKLDNTTLYYQQLGPEGFQNVLVGQKHMVVSAKSGTLEQGEESLILLLRNGTIVDTRSSQNYIQFDYHEIPVQTAINTLQMSRGMMSIEQLKQSGRQRDILEIHKRYALSLSAFLFGLLGFMLGARGGRTGKGASILTSLLIVLVFYIVRAIAMYAMDYNFLPPSLVEWVSPAVMSVLTLVTYLRFQRNIL</sequence>
<evidence type="ECO:0000256" key="2">
    <source>
        <dbReference type="ARBA" id="ARBA00022475"/>
    </source>
</evidence>
<feature type="transmembrane region" description="Helical" evidence="6">
    <location>
        <begin position="13"/>
        <end position="34"/>
    </location>
</feature>
<keyword evidence="2" id="KW-1003">Cell membrane</keyword>
<dbReference type="GO" id="GO:0043190">
    <property type="term" value="C:ATP-binding cassette (ABC) transporter complex"/>
    <property type="evidence" value="ECO:0007669"/>
    <property type="project" value="TreeGrafter"/>
</dbReference>
<organism evidence="7 8">
    <name type="scientific">Desulfurispira natronophila</name>
    <dbReference type="NCBI Taxonomy" id="682562"/>
    <lineage>
        <taxon>Bacteria</taxon>
        <taxon>Pseudomonadati</taxon>
        <taxon>Chrysiogenota</taxon>
        <taxon>Chrysiogenia</taxon>
        <taxon>Chrysiogenales</taxon>
        <taxon>Chrysiogenaceae</taxon>
        <taxon>Desulfurispira</taxon>
    </lineage>
</organism>